<evidence type="ECO:0000256" key="2">
    <source>
        <dbReference type="ARBA" id="ARBA00012438"/>
    </source>
</evidence>
<dbReference type="InterPro" id="IPR036890">
    <property type="entry name" value="HATPase_C_sf"/>
</dbReference>
<evidence type="ECO:0000259" key="8">
    <source>
        <dbReference type="PROSITE" id="PS50112"/>
    </source>
</evidence>
<protein>
    <recommendedName>
        <fullName evidence="2">histidine kinase</fullName>
        <ecNumber evidence="2">2.7.13.3</ecNumber>
    </recommendedName>
</protein>
<dbReference type="Gene3D" id="3.30.450.20">
    <property type="entry name" value="PAS domain"/>
    <property type="match status" value="4"/>
</dbReference>
<dbReference type="PRINTS" id="PR00344">
    <property type="entry name" value="BCTRLSENSOR"/>
</dbReference>
<comment type="catalytic activity">
    <reaction evidence="1">
        <text>ATP + protein L-histidine = ADP + protein N-phospho-L-histidine.</text>
        <dbReference type="EC" id="2.7.13.3"/>
    </reaction>
</comment>
<keyword evidence="5" id="KW-0902">Two-component regulatory system</keyword>
<evidence type="ECO:0000256" key="1">
    <source>
        <dbReference type="ARBA" id="ARBA00000085"/>
    </source>
</evidence>
<dbReference type="Proteomes" id="UP000658514">
    <property type="component" value="Unassembled WGS sequence"/>
</dbReference>
<keyword evidence="4" id="KW-0418">Kinase</keyword>
<dbReference type="InterPro" id="IPR003661">
    <property type="entry name" value="HisK_dim/P_dom"/>
</dbReference>
<evidence type="ECO:0000256" key="4">
    <source>
        <dbReference type="ARBA" id="ARBA00022777"/>
    </source>
</evidence>
<dbReference type="InterPro" id="IPR035965">
    <property type="entry name" value="PAS-like_dom_sf"/>
</dbReference>
<dbReference type="Gene3D" id="1.10.287.130">
    <property type="match status" value="1"/>
</dbReference>
<accession>A0ABR8A3M1</accession>
<dbReference type="Gene3D" id="3.30.450.40">
    <property type="match status" value="1"/>
</dbReference>
<comment type="caution">
    <text evidence="10">The sequence shown here is derived from an EMBL/GenBank/DDBJ whole genome shotgun (WGS) entry which is preliminary data.</text>
</comment>
<dbReference type="SMART" id="SM00086">
    <property type="entry name" value="PAC"/>
    <property type="match status" value="2"/>
</dbReference>
<dbReference type="InterPro" id="IPR000014">
    <property type="entry name" value="PAS"/>
</dbReference>
<dbReference type="SUPFAM" id="SSF55781">
    <property type="entry name" value="GAF domain-like"/>
    <property type="match status" value="1"/>
</dbReference>
<dbReference type="SUPFAM" id="SSF47384">
    <property type="entry name" value="Homodimeric domain of signal transducing histidine kinase"/>
    <property type="match status" value="1"/>
</dbReference>
<dbReference type="EC" id="2.7.13.3" evidence="2"/>
<dbReference type="CDD" id="cd00130">
    <property type="entry name" value="PAS"/>
    <property type="match status" value="2"/>
</dbReference>
<sequence length="984" mass="111835">MQALKYYPEFLLQILQHIPEPLFVKDRQHNWVFLNEAYCHILGFKAAELIGKSEYDIFSKNQADRLHKQDELVFNTGVANQTEESWTNLDGVKSCFLIKRSCFEDEFGNQFLIVILRDITQEKSREAKLLSGQQIFSQVINNIPLATYWKDVNSVYLGGNQKFAEIIGVDEINKIVGKTDYDLMKNQNQPDWFWESDLQVLTTQKAEYDVVKPYIQADSQQLWLETNKILLRDNQKNLLGILVTCQDVTTRKQAELALAEKVSLAAFHVEINTAIIQSSTLQASLKHCTDAVVKHLNAAFARIWTLNPQENVLELQASSGMYTHIDGPHRRVPVGMFKIGLIAQERKPHLTNSVLEDPLVGDKEWAKREGMVAFAGYPLMLDGNLVGVIAMFARHPLTELTLDALQLASNEIALGIKRLQAEQALQESESKYRHLVETCQDMIWSLDNQGYFIFVNQAVKNICGYEPEEIIGRHCSEFEPSNQLQKSLNILPQQLTTESVYHYEAVFLAKDGRNLNLLCNACLLQDDTGKILGITGTATNITQLKQAETALLRSNAILQAQQEASIDGILIIDENRLVASYNQNFTELWQIPASIIATNDDRQLLGWVLDKLENPQEFLAKVEYLYEHPQEESRDEILLKSGQTFDRYSAPVRSPLGDFYGRIWYFRDITARKQAEAALRNSEAQLRQQTQKLKATLKELQHTQTQLIQSEKMSSLGQLVAGVAHEINNPVNFIYANLNYANSYTQDLFQLLKLYQKYYPQPVPEIEDFTEIIELDFLKSDFPNILRSMQSGAIRIREIVLSLRTFSRLDESEIKDVNIHEGIDSALMILQSRLKGDPQHPKIEVIKEYGNLPLVECYSGQLNQVSINILANAIDALEDSHLNSQCSEEKFLHREKPQIHIYTELIKSNQVKIRIADNGPGIPENIKQRIFDPFFTTKPVGKGTGMGLAISYQIITKQHGGTLECISSPGKGTEFVITIPLTQK</sequence>
<keyword evidence="6" id="KW-0175">Coiled coil</keyword>
<organism evidence="10 11">
    <name type="scientific">Calothrix parietina FACHB-288</name>
    <dbReference type="NCBI Taxonomy" id="2692896"/>
    <lineage>
        <taxon>Bacteria</taxon>
        <taxon>Bacillati</taxon>
        <taxon>Cyanobacteriota</taxon>
        <taxon>Cyanophyceae</taxon>
        <taxon>Nostocales</taxon>
        <taxon>Calotrichaceae</taxon>
        <taxon>Calothrix</taxon>
    </lineage>
</organism>
<name>A0ABR8A3M1_9CYAN</name>
<dbReference type="SMART" id="SM00387">
    <property type="entry name" value="HATPase_c"/>
    <property type="match status" value="1"/>
</dbReference>
<dbReference type="NCBIfam" id="TIGR00229">
    <property type="entry name" value="sensory_box"/>
    <property type="match status" value="3"/>
</dbReference>
<evidence type="ECO:0000256" key="3">
    <source>
        <dbReference type="ARBA" id="ARBA00022553"/>
    </source>
</evidence>
<evidence type="ECO:0000313" key="10">
    <source>
        <dbReference type="EMBL" id="MBD2194459.1"/>
    </source>
</evidence>
<dbReference type="RefSeq" id="WP_190551677.1">
    <property type="nucleotide sequence ID" value="NZ_CAWPNO010000062.1"/>
</dbReference>
<dbReference type="PROSITE" id="PS50109">
    <property type="entry name" value="HIS_KIN"/>
    <property type="match status" value="1"/>
</dbReference>
<dbReference type="SMART" id="SM00065">
    <property type="entry name" value="GAF"/>
    <property type="match status" value="1"/>
</dbReference>
<reference evidence="10 11" key="1">
    <citation type="journal article" date="2020" name="ISME J.">
        <title>Comparative genomics reveals insights into cyanobacterial evolution and habitat adaptation.</title>
        <authorList>
            <person name="Chen M.Y."/>
            <person name="Teng W.K."/>
            <person name="Zhao L."/>
            <person name="Hu C.X."/>
            <person name="Zhou Y.K."/>
            <person name="Han B.P."/>
            <person name="Song L.R."/>
            <person name="Shu W.S."/>
        </authorList>
    </citation>
    <scope>NUCLEOTIDE SEQUENCE [LARGE SCALE GENOMIC DNA]</scope>
    <source>
        <strain evidence="10 11">FACHB-288</strain>
    </source>
</reference>
<keyword evidence="11" id="KW-1185">Reference proteome</keyword>
<dbReference type="InterPro" id="IPR004358">
    <property type="entry name" value="Sig_transdc_His_kin-like_C"/>
</dbReference>
<dbReference type="Pfam" id="PF13185">
    <property type="entry name" value="GAF_2"/>
    <property type="match status" value="1"/>
</dbReference>
<evidence type="ECO:0000256" key="5">
    <source>
        <dbReference type="ARBA" id="ARBA00023012"/>
    </source>
</evidence>
<dbReference type="CDD" id="cd00082">
    <property type="entry name" value="HisKA"/>
    <property type="match status" value="1"/>
</dbReference>
<dbReference type="InterPro" id="IPR000700">
    <property type="entry name" value="PAS-assoc_C"/>
</dbReference>
<evidence type="ECO:0000259" key="9">
    <source>
        <dbReference type="PROSITE" id="PS50113"/>
    </source>
</evidence>
<feature type="domain" description="PAC" evidence="9">
    <location>
        <begin position="501"/>
        <end position="553"/>
    </location>
</feature>
<keyword evidence="4" id="KW-0808">Transferase</keyword>
<feature type="domain" description="PAS" evidence="8">
    <location>
        <begin position="428"/>
        <end position="473"/>
    </location>
</feature>
<dbReference type="Pfam" id="PF13426">
    <property type="entry name" value="PAS_9"/>
    <property type="match status" value="2"/>
</dbReference>
<dbReference type="Pfam" id="PF08448">
    <property type="entry name" value="PAS_4"/>
    <property type="match status" value="2"/>
</dbReference>
<dbReference type="SUPFAM" id="SSF55785">
    <property type="entry name" value="PYP-like sensor domain (PAS domain)"/>
    <property type="match status" value="4"/>
</dbReference>
<feature type="domain" description="PAC" evidence="9">
    <location>
        <begin position="631"/>
        <end position="681"/>
    </location>
</feature>
<dbReference type="InterPro" id="IPR003594">
    <property type="entry name" value="HATPase_dom"/>
</dbReference>
<evidence type="ECO:0000259" key="7">
    <source>
        <dbReference type="PROSITE" id="PS50109"/>
    </source>
</evidence>
<dbReference type="InterPro" id="IPR001610">
    <property type="entry name" value="PAC"/>
</dbReference>
<feature type="coiled-coil region" evidence="6">
    <location>
        <begin position="672"/>
        <end position="706"/>
    </location>
</feature>
<evidence type="ECO:0000256" key="6">
    <source>
        <dbReference type="SAM" id="Coils"/>
    </source>
</evidence>
<dbReference type="EMBL" id="JACJQH010000003">
    <property type="protein sequence ID" value="MBD2194459.1"/>
    <property type="molecule type" value="Genomic_DNA"/>
</dbReference>
<dbReference type="InterPro" id="IPR029016">
    <property type="entry name" value="GAF-like_dom_sf"/>
</dbReference>
<feature type="domain" description="PAC" evidence="9">
    <location>
        <begin position="204"/>
        <end position="260"/>
    </location>
</feature>
<dbReference type="InterPro" id="IPR003018">
    <property type="entry name" value="GAF"/>
</dbReference>
<dbReference type="PANTHER" id="PTHR43065">
    <property type="entry name" value="SENSOR HISTIDINE KINASE"/>
    <property type="match status" value="1"/>
</dbReference>
<dbReference type="InterPro" id="IPR013656">
    <property type="entry name" value="PAS_4"/>
</dbReference>
<proteinExistence type="predicted"/>
<evidence type="ECO:0000313" key="11">
    <source>
        <dbReference type="Proteomes" id="UP000658514"/>
    </source>
</evidence>
<dbReference type="PROSITE" id="PS50112">
    <property type="entry name" value="PAS"/>
    <property type="match status" value="2"/>
</dbReference>
<dbReference type="InterPro" id="IPR005467">
    <property type="entry name" value="His_kinase_dom"/>
</dbReference>
<dbReference type="Gene3D" id="3.30.565.10">
    <property type="entry name" value="Histidine kinase-like ATPase, C-terminal domain"/>
    <property type="match status" value="1"/>
</dbReference>
<dbReference type="PANTHER" id="PTHR43065:SF50">
    <property type="entry name" value="HISTIDINE KINASE"/>
    <property type="match status" value="1"/>
</dbReference>
<dbReference type="SUPFAM" id="SSF55874">
    <property type="entry name" value="ATPase domain of HSP90 chaperone/DNA topoisomerase II/histidine kinase"/>
    <property type="match status" value="1"/>
</dbReference>
<dbReference type="SMART" id="SM00091">
    <property type="entry name" value="PAS"/>
    <property type="match status" value="3"/>
</dbReference>
<dbReference type="Pfam" id="PF02518">
    <property type="entry name" value="HATPase_c"/>
    <property type="match status" value="1"/>
</dbReference>
<keyword evidence="3" id="KW-0597">Phosphoprotein</keyword>
<dbReference type="PROSITE" id="PS50113">
    <property type="entry name" value="PAC"/>
    <property type="match status" value="3"/>
</dbReference>
<gene>
    <name evidence="10" type="ORF">H6G24_02970</name>
</gene>
<dbReference type="InterPro" id="IPR036097">
    <property type="entry name" value="HisK_dim/P_sf"/>
</dbReference>
<feature type="domain" description="PAS" evidence="8">
    <location>
        <begin position="7"/>
        <end position="77"/>
    </location>
</feature>
<feature type="domain" description="Histidine kinase" evidence="7">
    <location>
        <begin position="722"/>
        <end position="983"/>
    </location>
</feature>